<comment type="subcellular location">
    <subcellularLocation>
        <location evidence="3">Cytoplasm</location>
    </subcellularLocation>
</comment>
<dbReference type="PRINTS" id="PR00297">
    <property type="entry name" value="CHAPERONIN10"/>
</dbReference>
<dbReference type="InterPro" id="IPR037124">
    <property type="entry name" value="Chaperonin_GroES_sf"/>
</dbReference>
<dbReference type="GO" id="GO:0005524">
    <property type="term" value="F:ATP binding"/>
    <property type="evidence" value="ECO:0007669"/>
    <property type="project" value="InterPro"/>
</dbReference>
<dbReference type="FunFam" id="2.30.33.40:FF:000001">
    <property type="entry name" value="10 kDa chaperonin"/>
    <property type="match status" value="1"/>
</dbReference>
<dbReference type="Proteomes" id="UP000228809">
    <property type="component" value="Unassembled WGS sequence"/>
</dbReference>
<dbReference type="PANTHER" id="PTHR10772:SF63">
    <property type="entry name" value="20 KDA CHAPERONIN, CHLOROPLASTIC"/>
    <property type="match status" value="1"/>
</dbReference>
<evidence type="ECO:0000256" key="3">
    <source>
        <dbReference type="HAMAP-Rule" id="MF_00580"/>
    </source>
</evidence>
<protein>
    <recommendedName>
        <fullName evidence="3">Co-chaperonin GroES</fullName>
    </recommendedName>
    <alternativeName>
        <fullName evidence="3">10 kDa chaperonin</fullName>
    </alternativeName>
    <alternativeName>
        <fullName evidence="3">Chaperonin-10</fullName>
        <shortName evidence="3">Cpn10</shortName>
    </alternativeName>
</protein>
<keyword evidence="2 3" id="KW-0143">Chaperone</keyword>
<dbReference type="PANTHER" id="PTHR10772">
    <property type="entry name" value="10 KDA HEAT SHOCK PROTEIN"/>
    <property type="match status" value="1"/>
</dbReference>
<reference evidence="6" key="1">
    <citation type="submission" date="2017-09" db="EMBL/GenBank/DDBJ databases">
        <title>Depth-based differentiation of microbial function through sediment-hosted aquifers and enrichment of novel symbionts in the deep terrestrial subsurface.</title>
        <authorList>
            <person name="Probst A.J."/>
            <person name="Ladd B."/>
            <person name="Jarett J.K."/>
            <person name="Geller-Mcgrath D.E."/>
            <person name="Sieber C.M.K."/>
            <person name="Emerson J.B."/>
            <person name="Anantharaman K."/>
            <person name="Thomas B.C."/>
            <person name="Malmstrom R."/>
            <person name="Stieglmeier M."/>
            <person name="Klingl A."/>
            <person name="Woyke T."/>
            <person name="Ryan C.M."/>
            <person name="Banfield J.F."/>
        </authorList>
    </citation>
    <scope>NUCLEOTIDE SEQUENCE [LARGE SCALE GENOMIC DNA]</scope>
</reference>
<dbReference type="CDD" id="cd00320">
    <property type="entry name" value="cpn10"/>
    <property type="match status" value="1"/>
</dbReference>
<proteinExistence type="inferred from homology"/>
<dbReference type="Pfam" id="PF00166">
    <property type="entry name" value="Cpn10"/>
    <property type="match status" value="1"/>
</dbReference>
<dbReference type="EMBL" id="PFBJ01000006">
    <property type="protein sequence ID" value="PIT91266.1"/>
    <property type="molecule type" value="Genomic_DNA"/>
</dbReference>
<evidence type="ECO:0000256" key="4">
    <source>
        <dbReference type="RuleBase" id="RU000535"/>
    </source>
</evidence>
<dbReference type="Gene3D" id="2.30.33.40">
    <property type="entry name" value="GroES chaperonin"/>
    <property type="match status" value="1"/>
</dbReference>
<dbReference type="InterPro" id="IPR011032">
    <property type="entry name" value="GroES-like_sf"/>
</dbReference>
<organism evidence="5 6">
    <name type="scientific">Candidatus Kaiserbacteria bacterium CG10_big_fil_rev_8_21_14_0_10_49_17</name>
    <dbReference type="NCBI Taxonomy" id="1974609"/>
    <lineage>
        <taxon>Bacteria</taxon>
        <taxon>Candidatus Kaiseribacteriota</taxon>
    </lineage>
</organism>
<keyword evidence="3" id="KW-0963">Cytoplasm</keyword>
<evidence type="ECO:0000313" key="6">
    <source>
        <dbReference type="Proteomes" id="UP000228809"/>
    </source>
</evidence>
<accession>A0A2M6WES0</accession>
<dbReference type="SUPFAM" id="SSF50129">
    <property type="entry name" value="GroES-like"/>
    <property type="match status" value="1"/>
</dbReference>
<evidence type="ECO:0000256" key="2">
    <source>
        <dbReference type="ARBA" id="ARBA00023186"/>
    </source>
</evidence>
<dbReference type="GO" id="GO:0044183">
    <property type="term" value="F:protein folding chaperone"/>
    <property type="evidence" value="ECO:0007669"/>
    <property type="project" value="InterPro"/>
</dbReference>
<comment type="subunit">
    <text evidence="3">Heptamer of 7 subunits arranged in a ring. Interacts with the chaperonin GroEL.</text>
</comment>
<dbReference type="InterPro" id="IPR020818">
    <property type="entry name" value="Chaperonin_GroES"/>
</dbReference>
<dbReference type="GO" id="GO:0005737">
    <property type="term" value="C:cytoplasm"/>
    <property type="evidence" value="ECO:0007669"/>
    <property type="project" value="UniProtKB-SubCell"/>
</dbReference>
<dbReference type="AlphaFoldDB" id="A0A2M6WES0"/>
<gene>
    <name evidence="3" type="primary">groES</name>
    <name evidence="3" type="synonym">groS</name>
    <name evidence="5" type="ORF">COU17_01405</name>
</gene>
<dbReference type="HAMAP" id="MF_00580">
    <property type="entry name" value="CH10"/>
    <property type="match status" value="1"/>
</dbReference>
<comment type="caution">
    <text evidence="5">The sequence shown here is derived from an EMBL/GenBank/DDBJ whole genome shotgun (WGS) entry which is preliminary data.</text>
</comment>
<dbReference type="GO" id="GO:0051087">
    <property type="term" value="F:protein-folding chaperone binding"/>
    <property type="evidence" value="ECO:0007669"/>
    <property type="project" value="TreeGrafter"/>
</dbReference>
<dbReference type="GO" id="GO:0046872">
    <property type="term" value="F:metal ion binding"/>
    <property type="evidence" value="ECO:0007669"/>
    <property type="project" value="TreeGrafter"/>
</dbReference>
<name>A0A2M6WES0_9BACT</name>
<sequence>MAKKKESAQSVGVTPLGERVLVRPLLAEELEKKSPSGIIIPEAAKTEKPAQGVVVALGKGRTTDDGAVIPISDVTVGDTVVFSKYGYEEVSVNDTDYYILRVDQILAVIK</sequence>
<evidence type="ECO:0000313" key="5">
    <source>
        <dbReference type="EMBL" id="PIT91266.1"/>
    </source>
</evidence>
<dbReference type="SMART" id="SM00883">
    <property type="entry name" value="Cpn10"/>
    <property type="match status" value="1"/>
</dbReference>
<comment type="function">
    <text evidence="3 4">Together with the chaperonin GroEL, plays an essential role in assisting protein folding. The GroEL-GroES system forms a nano-cage that allows encapsulation of the non-native substrate proteins and provides a physical environment optimized to promote and accelerate protein folding. GroES binds to the apical surface of the GroEL ring, thereby capping the opening of the GroEL channel.</text>
</comment>
<comment type="similarity">
    <text evidence="1 3 4">Belongs to the GroES chaperonin family.</text>
</comment>
<dbReference type="GO" id="GO:0051082">
    <property type="term" value="F:unfolded protein binding"/>
    <property type="evidence" value="ECO:0007669"/>
    <property type="project" value="TreeGrafter"/>
</dbReference>
<evidence type="ECO:0000256" key="1">
    <source>
        <dbReference type="ARBA" id="ARBA00006975"/>
    </source>
</evidence>